<feature type="compositionally biased region" description="Acidic residues" evidence="22">
    <location>
        <begin position="457"/>
        <end position="472"/>
    </location>
</feature>
<dbReference type="GO" id="GO:0046872">
    <property type="term" value="F:metal ion binding"/>
    <property type="evidence" value="ECO:0007669"/>
    <property type="project" value="UniProtKB-KW"/>
</dbReference>
<comment type="cofactor">
    <cofactor evidence="1 21">
        <name>Mg(2+)</name>
        <dbReference type="ChEBI" id="CHEBI:18420"/>
    </cofactor>
</comment>
<evidence type="ECO:0000256" key="21">
    <source>
        <dbReference type="PIRSR" id="PIRSR038147-3"/>
    </source>
</evidence>
<dbReference type="OrthoDB" id="205248at2759"/>
<dbReference type="SMART" id="SM00090">
    <property type="entry name" value="RIO"/>
    <property type="match status" value="1"/>
</dbReference>
<dbReference type="FunFam" id="3.30.200.20:FF:000148">
    <property type="entry name" value="Serine/threonine-protein kinase RIO1"/>
    <property type="match status" value="1"/>
</dbReference>
<sequence length="535" mass="62011">MPTAIEPNDSALLQAEEDYNSDDYYSESEVSDHILHEDISSSNPADYTKSYNRARKLNDPSIPAQYKPKKNLAHGDPTAPQKSRLNTQLRVDDQLASLSKHAAKLRVDDLEMPDAPHRKGRDRAERATVEQALDPKTRMLLLQMINRNIVSEINGCISTGKEANVYHAVTISDDEEQATLHRAIKVYKTAILVFKDRNKYISGEHRFRSGYQRGSNRAMVKLWAEKEMRNLNRLYAAGIPCPEPIYLRQHVLLMQFLGDKKGYPAPRLKDFEFEGDESEQHAQWHDCYFTCLGHMRAMYQTCKLVHGDLSEYNMLFYKGKLYIIDVSQSVEHDHPRSLEFLRMDIKNVRDFFARKGVNVLSEREAFEFITNHKGAVETDAMKNRLEEIEKGRDARSDEERDRLELEDQVFREQYIPQTLDQVYDVERDTEQIQRGEGDSLIYRELLGNMGVATGAEVPEDEDHDDSEDDENESASNGDHEDWDDKQPRGHRFEDKDEKKARKEQAKAEKREARKKKMPKHLKKSIVTKTAKPKRH</sequence>
<dbReference type="CDD" id="cd05147">
    <property type="entry name" value="RIO1_euk"/>
    <property type="match status" value="1"/>
</dbReference>
<feature type="binding site" evidence="20">
    <location>
        <position position="185"/>
    </location>
    <ligand>
        <name>ATP</name>
        <dbReference type="ChEBI" id="CHEBI:30616"/>
    </ligand>
</feature>
<accession>A0A6A6UPG3</accession>
<evidence type="ECO:0000259" key="23">
    <source>
        <dbReference type="SMART" id="SM00090"/>
    </source>
</evidence>
<evidence type="ECO:0000256" key="15">
    <source>
        <dbReference type="ARBA" id="ARBA00022842"/>
    </source>
</evidence>
<comment type="subcellular location">
    <subcellularLocation>
        <location evidence="2">Cytoplasm</location>
    </subcellularLocation>
</comment>
<dbReference type="InterPro" id="IPR018934">
    <property type="entry name" value="RIO_dom"/>
</dbReference>
<dbReference type="GO" id="GO:0005737">
    <property type="term" value="C:cytoplasm"/>
    <property type="evidence" value="ECO:0007669"/>
    <property type="project" value="UniProtKB-SubCell"/>
</dbReference>
<evidence type="ECO:0000256" key="16">
    <source>
        <dbReference type="ARBA" id="ARBA00047899"/>
    </source>
</evidence>
<feature type="domain" description="RIO kinase" evidence="23">
    <location>
        <begin position="122"/>
        <end position="371"/>
    </location>
</feature>
<dbReference type="Gene3D" id="1.10.510.10">
    <property type="entry name" value="Transferase(Phosphotransferase) domain 1"/>
    <property type="match status" value="1"/>
</dbReference>
<evidence type="ECO:0000256" key="11">
    <source>
        <dbReference type="ARBA" id="ARBA00022741"/>
    </source>
</evidence>
<evidence type="ECO:0000313" key="25">
    <source>
        <dbReference type="Proteomes" id="UP000799302"/>
    </source>
</evidence>
<dbReference type="GO" id="GO:0016787">
    <property type="term" value="F:hydrolase activity"/>
    <property type="evidence" value="ECO:0007669"/>
    <property type="project" value="UniProtKB-KW"/>
</dbReference>
<feature type="binding site" evidence="20">
    <location>
        <position position="257"/>
    </location>
    <ligand>
        <name>ATP</name>
        <dbReference type="ChEBI" id="CHEBI:30616"/>
    </ligand>
</feature>
<evidence type="ECO:0000313" key="24">
    <source>
        <dbReference type="EMBL" id="KAF2673317.1"/>
    </source>
</evidence>
<keyword evidence="8 18" id="KW-0723">Serine/threonine-protein kinase</keyword>
<dbReference type="PIRSF" id="PIRSF038147">
    <property type="entry name" value="Ser/Thr_PK_RIO1"/>
    <property type="match status" value="1"/>
</dbReference>
<comment type="similarity">
    <text evidence="3 18">Belongs to the protein kinase superfamily. RIO-type Ser/Thr kinase family.</text>
</comment>
<keyword evidence="9 18" id="KW-0808">Transferase</keyword>
<dbReference type="EC" id="2.7.11.1" evidence="4 18"/>
<dbReference type="PROSITE" id="PS01245">
    <property type="entry name" value="RIO1"/>
    <property type="match status" value="1"/>
</dbReference>
<evidence type="ECO:0000256" key="9">
    <source>
        <dbReference type="ARBA" id="ARBA00022679"/>
    </source>
</evidence>
<dbReference type="InterPro" id="IPR017407">
    <property type="entry name" value="Ser/Thr_kinase_Rio1"/>
</dbReference>
<evidence type="ECO:0000256" key="1">
    <source>
        <dbReference type="ARBA" id="ARBA00001946"/>
    </source>
</evidence>
<organism evidence="24 25">
    <name type="scientific">Microthyrium microscopicum</name>
    <dbReference type="NCBI Taxonomy" id="703497"/>
    <lineage>
        <taxon>Eukaryota</taxon>
        <taxon>Fungi</taxon>
        <taxon>Dikarya</taxon>
        <taxon>Ascomycota</taxon>
        <taxon>Pezizomycotina</taxon>
        <taxon>Dothideomycetes</taxon>
        <taxon>Dothideomycetes incertae sedis</taxon>
        <taxon>Microthyriales</taxon>
        <taxon>Microthyriaceae</taxon>
        <taxon>Microthyrium</taxon>
    </lineage>
</organism>
<evidence type="ECO:0000256" key="5">
    <source>
        <dbReference type="ARBA" id="ARBA00016038"/>
    </source>
</evidence>
<dbReference type="InterPro" id="IPR051272">
    <property type="entry name" value="RIO-type_Ser/Thr_kinase"/>
</dbReference>
<keyword evidence="12 18" id="KW-0418">Kinase</keyword>
<dbReference type="InterPro" id="IPR018935">
    <property type="entry name" value="RIO_kinase_CS"/>
</dbReference>
<proteinExistence type="inferred from homology"/>
<keyword evidence="13" id="KW-0378">Hydrolase</keyword>
<dbReference type="EMBL" id="MU004231">
    <property type="protein sequence ID" value="KAF2673317.1"/>
    <property type="molecule type" value="Genomic_DNA"/>
</dbReference>
<dbReference type="Proteomes" id="UP000799302">
    <property type="component" value="Unassembled WGS sequence"/>
</dbReference>
<evidence type="ECO:0000256" key="2">
    <source>
        <dbReference type="ARBA" id="ARBA00004496"/>
    </source>
</evidence>
<dbReference type="AlphaFoldDB" id="A0A6A6UPG3"/>
<evidence type="ECO:0000256" key="3">
    <source>
        <dbReference type="ARBA" id="ARBA00009196"/>
    </source>
</evidence>
<reference evidence="24" key="1">
    <citation type="journal article" date="2020" name="Stud. Mycol.">
        <title>101 Dothideomycetes genomes: a test case for predicting lifestyles and emergence of pathogens.</title>
        <authorList>
            <person name="Haridas S."/>
            <person name="Albert R."/>
            <person name="Binder M."/>
            <person name="Bloem J."/>
            <person name="Labutti K."/>
            <person name="Salamov A."/>
            <person name="Andreopoulos B."/>
            <person name="Baker S."/>
            <person name="Barry K."/>
            <person name="Bills G."/>
            <person name="Bluhm B."/>
            <person name="Cannon C."/>
            <person name="Castanera R."/>
            <person name="Culley D."/>
            <person name="Daum C."/>
            <person name="Ezra D."/>
            <person name="Gonzalez J."/>
            <person name="Henrissat B."/>
            <person name="Kuo A."/>
            <person name="Liang C."/>
            <person name="Lipzen A."/>
            <person name="Lutzoni F."/>
            <person name="Magnuson J."/>
            <person name="Mondo S."/>
            <person name="Nolan M."/>
            <person name="Ohm R."/>
            <person name="Pangilinan J."/>
            <person name="Park H.-J."/>
            <person name="Ramirez L."/>
            <person name="Alfaro M."/>
            <person name="Sun H."/>
            <person name="Tritt A."/>
            <person name="Yoshinaga Y."/>
            <person name="Zwiers L.-H."/>
            <person name="Turgeon B."/>
            <person name="Goodwin S."/>
            <person name="Spatafora J."/>
            <person name="Crous P."/>
            <person name="Grigoriev I."/>
        </authorList>
    </citation>
    <scope>NUCLEOTIDE SEQUENCE</scope>
    <source>
        <strain evidence="24">CBS 115976</strain>
    </source>
</reference>
<dbReference type="GO" id="GO:0004674">
    <property type="term" value="F:protein serine/threonine kinase activity"/>
    <property type="evidence" value="ECO:0007669"/>
    <property type="project" value="UniProtKB-KW"/>
</dbReference>
<feature type="binding site" evidence="21">
    <location>
        <position position="313"/>
    </location>
    <ligand>
        <name>Mg(2+)</name>
        <dbReference type="ChEBI" id="CHEBI:18420"/>
    </ligand>
</feature>
<evidence type="ECO:0000256" key="13">
    <source>
        <dbReference type="ARBA" id="ARBA00022801"/>
    </source>
</evidence>
<evidence type="ECO:0000256" key="10">
    <source>
        <dbReference type="ARBA" id="ARBA00022723"/>
    </source>
</evidence>
<feature type="compositionally biased region" description="Polar residues" evidence="22">
    <location>
        <begin position="40"/>
        <end position="51"/>
    </location>
</feature>
<dbReference type="GO" id="GO:0042254">
    <property type="term" value="P:ribosome biogenesis"/>
    <property type="evidence" value="ECO:0007669"/>
    <property type="project" value="UniProtKB-KW"/>
</dbReference>
<keyword evidence="14 18" id="KW-0067">ATP-binding</keyword>
<keyword evidence="6" id="KW-0963">Cytoplasm</keyword>
<evidence type="ECO:0000256" key="12">
    <source>
        <dbReference type="ARBA" id="ARBA00022777"/>
    </source>
</evidence>
<feature type="region of interest" description="Disordered" evidence="22">
    <location>
        <begin position="35"/>
        <end position="86"/>
    </location>
</feature>
<gene>
    <name evidence="24" type="ORF">BT63DRAFT_397100</name>
</gene>
<comment type="catalytic activity">
    <reaction evidence="16 18">
        <text>L-threonyl-[protein] + ATP = O-phospho-L-threonyl-[protein] + ADP + H(+)</text>
        <dbReference type="Rhea" id="RHEA:46608"/>
        <dbReference type="Rhea" id="RHEA-COMP:11060"/>
        <dbReference type="Rhea" id="RHEA-COMP:11605"/>
        <dbReference type="ChEBI" id="CHEBI:15378"/>
        <dbReference type="ChEBI" id="CHEBI:30013"/>
        <dbReference type="ChEBI" id="CHEBI:30616"/>
        <dbReference type="ChEBI" id="CHEBI:61977"/>
        <dbReference type="ChEBI" id="CHEBI:456216"/>
        <dbReference type="EC" id="2.7.11.1"/>
    </reaction>
</comment>
<feature type="active site" description="4-aspartylphosphate intermediate" evidence="19">
    <location>
        <position position="325"/>
    </location>
</feature>
<keyword evidence="10" id="KW-0479">Metal-binding</keyword>
<dbReference type="InterPro" id="IPR000687">
    <property type="entry name" value="RIO_kinase"/>
</dbReference>
<keyword evidence="25" id="KW-1185">Reference proteome</keyword>
<evidence type="ECO:0000256" key="18">
    <source>
        <dbReference type="PIRNR" id="PIRNR038147"/>
    </source>
</evidence>
<dbReference type="PANTHER" id="PTHR45723">
    <property type="entry name" value="SERINE/THREONINE-PROTEIN KINASE RIO1"/>
    <property type="match status" value="1"/>
</dbReference>
<protein>
    <recommendedName>
        <fullName evidence="5 18">Serine/threonine-protein kinase RIO1</fullName>
        <ecNumber evidence="4 18">2.7.11.1</ecNumber>
    </recommendedName>
</protein>
<comment type="catalytic activity">
    <reaction evidence="17 18">
        <text>L-seryl-[protein] + ATP = O-phospho-L-seryl-[protein] + ADP + H(+)</text>
        <dbReference type="Rhea" id="RHEA:17989"/>
        <dbReference type="Rhea" id="RHEA-COMP:9863"/>
        <dbReference type="Rhea" id="RHEA-COMP:11604"/>
        <dbReference type="ChEBI" id="CHEBI:15378"/>
        <dbReference type="ChEBI" id="CHEBI:29999"/>
        <dbReference type="ChEBI" id="CHEBI:30616"/>
        <dbReference type="ChEBI" id="CHEBI:83421"/>
        <dbReference type="ChEBI" id="CHEBI:456216"/>
        <dbReference type="EC" id="2.7.11.1"/>
    </reaction>
</comment>
<dbReference type="Pfam" id="PF01163">
    <property type="entry name" value="RIO1"/>
    <property type="match status" value="1"/>
</dbReference>
<feature type="compositionally biased region" description="Basic and acidic residues" evidence="22">
    <location>
        <begin position="477"/>
        <end position="511"/>
    </location>
</feature>
<keyword evidence="7" id="KW-0690">Ribosome biogenesis</keyword>
<dbReference type="SUPFAM" id="SSF56112">
    <property type="entry name" value="Protein kinase-like (PK-like)"/>
    <property type="match status" value="1"/>
</dbReference>
<dbReference type="Gene3D" id="3.30.200.20">
    <property type="entry name" value="Phosphorylase Kinase, domain 1"/>
    <property type="match status" value="1"/>
</dbReference>
<evidence type="ECO:0000256" key="22">
    <source>
        <dbReference type="SAM" id="MobiDB-lite"/>
    </source>
</evidence>
<evidence type="ECO:0000256" key="19">
    <source>
        <dbReference type="PIRSR" id="PIRSR038147-1"/>
    </source>
</evidence>
<keyword evidence="15" id="KW-0460">Magnesium</keyword>
<evidence type="ECO:0000256" key="7">
    <source>
        <dbReference type="ARBA" id="ARBA00022517"/>
    </source>
</evidence>
<keyword evidence="11 18" id="KW-0547">Nucleotide-binding</keyword>
<evidence type="ECO:0000256" key="8">
    <source>
        <dbReference type="ARBA" id="ARBA00022527"/>
    </source>
</evidence>
<evidence type="ECO:0000256" key="17">
    <source>
        <dbReference type="ARBA" id="ARBA00048679"/>
    </source>
</evidence>
<evidence type="ECO:0000256" key="20">
    <source>
        <dbReference type="PIRSR" id="PIRSR038147-2"/>
    </source>
</evidence>
<dbReference type="InterPro" id="IPR011009">
    <property type="entry name" value="Kinase-like_dom_sf"/>
</dbReference>
<feature type="region of interest" description="Disordered" evidence="22">
    <location>
        <begin position="455"/>
        <end position="535"/>
    </location>
</feature>
<evidence type="ECO:0000256" key="6">
    <source>
        <dbReference type="ARBA" id="ARBA00022490"/>
    </source>
</evidence>
<name>A0A6A6UPG3_9PEZI</name>
<evidence type="ECO:0000256" key="4">
    <source>
        <dbReference type="ARBA" id="ARBA00012513"/>
    </source>
</evidence>
<dbReference type="GO" id="GO:0005524">
    <property type="term" value="F:ATP binding"/>
    <property type="evidence" value="ECO:0007669"/>
    <property type="project" value="UniProtKB-KW"/>
</dbReference>
<feature type="active site" description="Proton acceptor" evidence="19">
    <location>
        <position position="308"/>
    </location>
</feature>
<feature type="binding site" evidence="21">
    <location>
        <position position="325"/>
    </location>
    <ligand>
        <name>Mg(2+)</name>
        <dbReference type="ChEBI" id="CHEBI:18420"/>
    </ligand>
</feature>
<evidence type="ECO:0000256" key="14">
    <source>
        <dbReference type="ARBA" id="ARBA00022840"/>
    </source>
</evidence>
<feature type="compositionally biased region" description="Basic residues" evidence="22">
    <location>
        <begin position="512"/>
        <end position="535"/>
    </location>
</feature>